<dbReference type="EMBL" id="CP002105">
    <property type="protein sequence ID" value="ADL12172.1"/>
    <property type="molecule type" value="Genomic_DNA"/>
</dbReference>
<keyword evidence="1" id="KW-0812">Transmembrane</keyword>
<dbReference type="AlphaFoldDB" id="D9QVB3"/>
<reference evidence="2 3" key="1">
    <citation type="journal article" date="2010" name="Stand. Genomic Sci.">
        <title>Complete genome sequence of Acetohalobium arabaticum type strain (Z-7288).</title>
        <authorList>
            <person name="Sikorski J."/>
            <person name="Lapidus A."/>
            <person name="Chertkov O."/>
            <person name="Lucas S."/>
            <person name="Copeland A."/>
            <person name="Glavina Del Rio T."/>
            <person name="Nolan M."/>
            <person name="Tice H."/>
            <person name="Cheng J.F."/>
            <person name="Han C."/>
            <person name="Brambilla E."/>
            <person name="Pitluck S."/>
            <person name="Liolios K."/>
            <person name="Ivanova N."/>
            <person name="Mavromatis K."/>
            <person name="Mikhailova N."/>
            <person name="Pati A."/>
            <person name="Bruce D."/>
            <person name="Detter C."/>
            <person name="Tapia R."/>
            <person name="Goodwin L."/>
            <person name="Chen A."/>
            <person name="Palaniappan K."/>
            <person name="Land M."/>
            <person name="Hauser L."/>
            <person name="Chang Y.J."/>
            <person name="Jeffries C.D."/>
            <person name="Rohde M."/>
            <person name="Goker M."/>
            <person name="Spring S."/>
            <person name="Woyke T."/>
            <person name="Bristow J."/>
            <person name="Eisen J.A."/>
            <person name="Markowitz V."/>
            <person name="Hugenholtz P."/>
            <person name="Kyrpides N.C."/>
            <person name="Klenk H.P."/>
        </authorList>
    </citation>
    <scope>NUCLEOTIDE SEQUENCE [LARGE SCALE GENOMIC DNA]</scope>
    <source>
        <strain evidence="3">ATCC 49924 / DSM 5501 / Z-7288</strain>
    </source>
</reference>
<protein>
    <submittedName>
        <fullName evidence="2">Uncharacterized protein</fullName>
    </submittedName>
</protein>
<gene>
    <name evidence="2" type="ordered locus">Acear_0630</name>
</gene>
<dbReference type="KEGG" id="aar:Acear_0630"/>
<evidence type="ECO:0000313" key="2">
    <source>
        <dbReference type="EMBL" id="ADL12172.1"/>
    </source>
</evidence>
<accession>D9QVB3</accession>
<evidence type="ECO:0000256" key="1">
    <source>
        <dbReference type="SAM" id="Phobius"/>
    </source>
</evidence>
<sequence length="50" mass="5743">MKKISQIKNRSEKLKNIIALSIAFFSIIMPVVIFSVSTVFIFFIIIKILV</sequence>
<dbReference type="Proteomes" id="UP000001661">
    <property type="component" value="Chromosome"/>
</dbReference>
<proteinExistence type="predicted"/>
<evidence type="ECO:0000313" key="3">
    <source>
        <dbReference type="Proteomes" id="UP000001661"/>
    </source>
</evidence>
<keyword evidence="1" id="KW-0472">Membrane</keyword>
<dbReference type="STRING" id="574087.Acear_0630"/>
<keyword evidence="1" id="KW-1133">Transmembrane helix</keyword>
<keyword evidence="3" id="KW-1185">Reference proteome</keyword>
<organism evidence="2 3">
    <name type="scientific">Acetohalobium arabaticum (strain ATCC 49924 / DSM 5501 / Z-7288)</name>
    <dbReference type="NCBI Taxonomy" id="574087"/>
    <lineage>
        <taxon>Bacteria</taxon>
        <taxon>Bacillati</taxon>
        <taxon>Bacillota</taxon>
        <taxon>Clostridia</taxon>
        <taxon>Halanaerobiales</taxon>
        <taxon>Halobacteroidaceae</taxon>
        <taxon>Acetohalobium</taxon>
    </lineage>
</organism>
<feature type="transmembrane region" description="Helical" evidence="1">
    <location>
        <begin position="20"/>
        <end position="46"/>
    </location>
</feature>
<dbReference type="HOGENOM" id="CLU_3113346_0_0_9"/>
<name>D9QVB3_ACEAZ</name>